<sequence length="37" mass="4209">MFLSCCSIKDRIQGYMPTLILASDPVYVIHYTIMTAI</sequence>
<dbReference type="AlphaFoldDB" id="A0A0A9BUA3"/>
<organism evidence="1">
    <name type="scientific">Arundo donax</name>
    <name type="common">Giant reed</name>
    <name type="synonym">Donax arundinaceus</name>
    <dbReference type="NCBI Taxonomy" id="35708"/>
    <lineage>
        <taxon>Eukaryota</taxon>
        <taxon>Viridiplantae</taxon>
        <taxon>Streptophyta</taxon>
        <taxon>Embryophyta</taxon>
        <taxon>Tracheophyta</taxon>
        <taxon>Spermatophyta</taxon>
        <taxon>Magnoliopsida</taxon>
        <taxon>Liliopsida</taxon>
        <taxon>Poales</taxon>
        <taxon>Poaceae</taxon>
        <taxon>PACMAD clade</taxon>
        <taxon>Arundinoideae</taxon>
        <taxon>Arundineae</taxon>
        <taxon>Arundo</taxon>
    </lineage>
</organism>
<accession>A0A0A9BUA3</accession>
<name>A0A0A9BUA3_ARUDO</name>
<proteinExistence type="predicted"/>
<reference evidence="1" key="1">
    <citation type="submission" date="2014-09" db="EMBL/GenBank/DDBJ databases">
        <authorList>
            <person name="Magalhaes I.L.F."/>
            <person name="Oliveira U."/>
            <person name="Santos F.R."/>
            <person name="Vidigal T.H.D.A."/>
            <person name="Brescovit A.D."/>
            <person name="Santos A.J."/>
        </authorList>
    </citation>
    <scope>NUCLEOTIDE SEQUENCE</scope>
    <source>
        <tissue evidence="1">Shoot tissue taken approximately 20 cm above the soil surface</tissue>
    </source>
</reference>
<evidence type="ECO:0000313" key="1">
    <source>
        <dbReference type="EMBL" id="JAD62852.1"/>
    </source>
</evidence>
<reference evidence="1" key="2">
    <citation type="journal article" date="2015" name="Data Brief">
        <title>Shoot transcriptome of the giant reed, Arundo donax.</title>
        <authorList>
            <person name="Barrero R.A."/>
            <person name="Guerrero F.D."/>
            <person name="Moolhuijzen P."/>
            <person name="Goolsby J.A."/>
            <person name="Tidwell J."/>
            <person name="Bellgard S.E."/>
            <person name="Bellgard M.I."/>
        </authorList>
    </citation>
    <scope>NUCLEOTIDE SEQUENCE</scope>
    <source>
        <tissue evidence="1">Shoot tissue taken approximately 20 cm above the soil surface</tissue>
    </source>
</reference>
<dbReference type="EMBL" id="GBRH01235043">
    <property type="protein sequence ID" value="JAD62852.1"/>
    <property type="molecule type" value="Transcribed_RNA"/>
</dbReference>
<protein>
    <submittedName>
        <fullName evidence="1">Uncharacterized protein</fullName>
    </submittedName>
</protein>